<dbReference type="Proteomes" id="UP001596333">
    <property type="component" value="Unassembled WGS sequence"/>
</dbReference>
<evidence type="ECO:0000313" key="3">
    <source>
        <dbReference type="Proteomes" id="UP001596333"/>
    </source>
</evidence>
<evidence type="ECO:0000313" key="2">
    <source>
        <dbReference type="EMBL" id="MFC6890990.1"/>
    </source>
</evidence>
<dbReference type="AlphaFoldDB" id="A0ABD5UNA1"/>
<keyword evidence="3" id="KW-1185">Reference proteome</keyword>
<evidence type="ECO:0000256" key="1">
    <source>
        <dbReference type="SAM" id="MobiDB-lite"/>
    </source>
</evidence>
<name>A0ABD5UNA1_9EURY</name>
<proteinExistence type="predicted"/>
<feature type="region of interest" description="Disordered" evidence="1">
    <location>
        <begin position="1"/>
        <end position="48"/>
    </location>
</feature>
<dbReference type="RefSeq" id="WP_379771474.1">
    <property type="nucleotide sequence ID" value="NZ_JBHSXI010000030.1"/>
</dbReference>
<dbReference type="InterPro" id="IPR036410">
    <property type="entry name" value="HSP_DnaJ_Cys-rich_dom_sf"/>
</dbReference>
<gene>
    <name evidence="2" type="ORF">ACFQEY_18550</name>
</gene>
<evidence type="ECO:0008006" key="4">
    <source>
        <dbReference type="Google" id="ProtNLM"/>
    </source>
</evidence>
<dbReference type="Gene3D" id="6.20.20.10">
    <property type="match status" value="1"/>
</dbReference>
<dbReference type="EMBL" id="JBHSXI010000030">
    <property type="protein sequence ID" value="MFC6890990.1"/>
    <property type="molecule type" value="Genomic_DNA"/>
</dbReference>
<dbReference type="SUPFAM" id="SSF57938">
    <property type="entry name" value="DnaJ/Hsp40 cysteine-rich domain"/>
    <property type="match status" value="1"/>
</dbReference>
<organism evidence="2 3">
    <name type="scientific">Halorubrum trueperi</name>
    <dbReference type="NCBI Taxonomy" id="2004704"/>
    <lineage>
        <taxon>Archaea</taxon>
        <taxon>Methanobacteriati</taxon>
        <taxon>Methanobacteriota</taxon>
        <taxon>Stenosarchaea group</taxon>
        <taxon>Halobacteria</taxon>
        <taxon>Halobacteriales</taxon>
        <taxon>Haloferacaceae</taxon>
        <taxon>Halorubrum</taxon>
    </lineage>
</organism>
<protein>
    <recommendedName>
        <fullName evidence="4">Molecular chaperone DnaJ</fullName>
    </recommendedName>
</protein>
<sequence length="91" mass="8974">MTETKKCPNCDGSGAVADQQRGFSDCPKCDGSGTVSRGMHEKMTQDQRQALGTGGGLAAGFAAGGPIGAVIGGGLGYLLSSDNHDDGVGGN</sequence>
<reference evidence="2 3" key="1">
    <citation type="journal article" date="2019" name="Int. J. Syst. Evol. Microbiol.">
        <title>The Global Catalogue of Microorganisms (GCM) 10K type strain sequencing project: providing services to taxonomists for standard genome sequencing and annotation.</title>
        <authorList>
            <consortium name="The Broad Institute Genomics Platform"/>
            <consortium name="The Broad Institute Genome Sequencing Center for Infectious Disease"/>
            <person name="Wu L."/>
            <person name="Ma J."/>
        </authorList>
    </citation>
    <scope>NUCLEOTIDE SEQUENCE [LARGE SCALE GENOMIC DNA]</scope>
    <source>
        <strain evidence="2 3">Y73</strain>
    </source>
</reference>
<accession>A0ABD5UNA1</accession>
<comment type="caution">
    <text evidence="2">The sequence shown here is derived from an EMBL/GenBank/DDBJ whole genome shotgun (WGS) entry which is preliminary data.</text>
</comment>